<evidence type="ECO:0000256" key="1">
    <source>
        <dbReference type="SAM" id="MobiDB-lite"/>
    </source>
</evidence>
<name>A0A9X4M363_9ACTN</name>
<comment type="caution">
    <text evidence="3">The sequence shown here is derived from an EMBL/GenBank/DDBJ whole genome shotgun (WGS) entry which is preliminary data.</text>
</comment>
<sequence length="377" mass="39941">MSTPLQESRPVHARTHVGPARSPRPADGTEAHADVELFLRLGATTLREGRLPEGEDFGPIRTLAGDCARAGQPIEQVLARTHQAMAAAHALILDRSVAPDFAASMAQERLLLALSEHASLVVATAYVAGCGAVRSGGEAPTDTLTRALLTGGDAEAIARLHGLVVAEQYLVVQLAATSRTPGAGRGIESALTAQFGSPLLLSRSASHLILLLPGVPMWDEVTEALEFVSGAAGVDIRATAIQARIGEIPAAAEQARELSLLAQMGRRGPGLYGMADLALEYQLTRPSEGRDHLLDVLTPLAAAPELLETLTVYIGHEANRRRAAKDLYLHVNTVDYRLKRVAQMTGHDPTRPSGLWTLQAALAARDYLATTARSEAA</sequence>
<gene>
    <name evidence="3" type="ORF">NVS88_20985</name>
</gene>
<proteinExistence type="predicted"/>
<dbReference type="InterPro" id="IPR042070">
    <property type="entry name" value="PucR_C-HTH_sf"/>
</dbReference>
<evidence type="ECO:0000259" key="2">
    <source>
        <dbReference type="Pfam" id="PF13556"/>
    </source>
</evidence>
<dbReference type="RefSeq" id="WP_277835936.1">
    <property type="nucleotide sequence ID" value="NZ_JAAIVF010000015.1"/>
</dbReference>
<evidence type="ECO:0000313" key="4">
    <source>
        <dbReference type="Proteomes" id="UP001152755"/>
    </source>
</evidence>
<reference evidence="3" key="1">
    <citation type="submission" date="2022-08" db="EMBL/GenBank/DDBJ databases">
        <title>Genome analysis of Corynebacteriales strain.</title>
        <authorList>
            <person name="Lee S.D."/>
        </authorList>
    </citation>
    <scope>NUCLEOTIDE SEQUENCE</scope>
    <source>
        <strain evidence="3">D3-21</strain>
    </source>
</reference>
<dbReference type="InterPro" id="IPR025736">
    <property type="entry name" value="PucR_C-HTH_dom"/>
</dbReference>
<evidence type="ECO:0000313" key="3">
    <source>
        <dbReference type="EMBL" id="MDG3017034.1"/>
    </source>
</evidence>
<feature type="region of interest" description="Disordered" evidence="1">
    <location>
        <begin position="1"/>
        <end position="29"/>
    </location>
</feature>
<accession>A0A9X4M363</accession>
<dbReference type="Gene3D" id="1.10.10.2840">
    <property type="entry name" value="PucR C-terminal helix-turn-helix domain"/>
    <property type="match status" value="1"/>
</dbReference>
<dbReference type="Proteomes" id="UP001152755">
    <property type="component" value="Unassembled WGS sequence"/>
</dbReference>
<organism evidence="3 4">
    <name type="scientific">Speluncibacter jeojiensis</name>
    <dbReference type="NCBI Taxonomy" id="2710754"/>
    <lineage>
        <taxon>Bacteria</taxon>
        <taxon>Bacillati</taxon>
        <taxon>Actinomycetota</taxon>
        <taxon>Actinomycetes</taxon>
        <taxon>Mycobacteriales</taxon>
        <taxon>Speluncibacteraceae</taxon>
        <taxon>Speluncibacter</taxon>
    </lineage>
</organism>
<dbReference type="PANTHER" id="PTHR33744">
    <property type="entry name" value="CARBOHYDRATE DIACID REGULATOR"/>
    <property type="match status" value="1"/>
</dbReference>
<keyword evidence="4" id="KW-1185">Reference proteome</keyword>
<dbReference type="Pfam" id="PF13556">
    <property type="entry name" value="HTH_30"/>
    <property type="match status" value="1"/>
</dbReference>
<dbReference type="AlphaFoldDB" id="A0A9X4M363"/>
<protein>
    <submittedName>
        <fullName evidence="3">Helix-turn-helix domain-containing protein</fullName>
    </submittedName>
</protein>
<dbReference type="InterPro" id="IPR051448">
    <property type="entry name" value="CdaR-like_regulators"/>
</dbReference>
<feature type="domain" description="PucR C-terminal helix-turn-helix" evidence="2">
    <location>
        <begin position="306"/>
        <end position="364"/>
    </location>
</feature>
<dbReference type="PANTHER" id="PTHR33744:SF1">
    <property type="entry name" value="DNA-BINDING TRANSCRIPTIONAL ACTIVATOR ADER"/>
    <property type="match status" value="1"/>
</dbReference>
<dbReference type="EMBL" id="JANRHA010000021">
    <property type="protein sequence ID" value="MDG3017034.1"/>
    <property type="molecule type" value="Genomic_DNA"/>
</dbReference>